<dbReference type="EMBL" id="JAPDOD010000004">
    <property type="protein sequence ID" value="MDA0160104.1"/>
    <property type="molecule type" value="Genomic_DNA"/>
</dbReference>
<keyword evidence="1" id="KW-0472">Membrane</keyword>
<keyword evidence="3" id="KW-1185">Reference proteome</keyword>
<keyword evidence="1" id="KW-0812">Transmembrane</keyword>
<feature type="transmembrane region" description="Helical" evidence="1">
    <location>
        <begin position="143"/>
        <end position="164"/>
    </location>
</feature>
<reference evidence="2" key="1">
    <citation type="submission" date="2022-10" db="EMBL/GenBank/DDBJ databases">
        <title>The WGS of Solirubrobacter ginsenosidimutans DSM 21036.</title>
        <authorList>
            <person name="Jiang Z."/>
        </authorList>
    </citation>
    <scope>NUCLEOTIDE SEQUENCE</scope>
    <source>
        <strain evidence="2">DSM 21036</strain>
    </source>
</reference>
<evidence type="ECO:0000313" key="2">
    <source>
        <dbReference type="EMBL" id="MDA0160104.1"/>
    </source>
</evidence>
<gene>
    <name evidence="2" type="ORF">OM076_07510</name>
</gene>
<dbReference type="RefSeq" id="WP_270038870.1">
    <property type="nucleotide sequence ID" value="NZ_JAPDOD010000004.1"/>
</dbReference>
<accession>A0A9X3MPM5</accession>
<protein>
    <submittedName>
        <fullName evidence="2">Uncharacterized protein</fullName>
    </submittedName>
</protein>
<proteinExistence type="predicted"/>
<feature type="transmembrane region" description="Helical" evidence="1">
    <location>
        <begin position="332"/>
        <end position="352"/>
    </location>
</feature>
<feature type="transmembrane region" description="Helical" evidence="1">
    <location>
        <begin position="364"/>
        <end position="383"/>
    </location>
</feature>
<feature type="transmembrane region" description="Helical" evidence="1">
    <location>
        <begin position="59"/>
        <end position="82"/>
    </location>
</feature>
<feature type="transmembrane region" description="Helical" evidence="1">
    <location>
        <begin position="242"/>
        <end position="262"/>
    </location>
</feature>
<comment type="caution">
    <text evidence="2">The sequence shown here is derived from an EMBL/GenBank/DDBJ whole genome shotgun (WGS) entry which is preliminary data.</text>
</comment>
<feature type="transmembrane region" description="Helical" evidence="1">
    <location>
        <begin position="102"/>
        <end position="123"/>
    </location>
</feature>
<dbReference type="Proteomes" id="UP001149140">
    <property type="component" value="Unassembled WGS sequence"/>
</dbReference>
<feature type="transmembrane region" description="Helical" evidence="1">
    <location>
        <begin position="30"/>
        <end position="47"/>
    </location>
</feature>
<feature type="transmembrane region" description="Helical" evidence="1">
    <location>
        <begin position="299"/>
        <end position="320"/>
    </location>
</feature>
<evidence type="ECO:0000313" key="3">
    <source>
        <dbReference type="Proteomes" id="UP001149140"/>
    </source>
</evidence>
<name>A0A9X3MPM5_9ACTN</name>
<organism evidence="2 3">
    <name type="scientific">Solirubrobacter ginsenosidimutans</name>
    <dbReference type="NCBI Taxonomy" id="490573"/>
    <lineage>
        <taxon>Bacteria</taxon>
        <taxon>Bacillati</taxon>
        <taxon>Actinomycetota</taxon>
        <taxon>Thermoleophilia</taxon>
        <taxon>Solirubrobacterales</taxon>
        <taxon>Solirubrobacteraceae</taxon>
        <taxon>Solirubrobacter</taxon>
    </lineage>
</organism>
<sequence length="404" mass="44239">MATSRLIESVREAPAAALGVRPTTTWREDLNAMILAIWPITALFFDGRNHNNRTGIESFFTTAHIVLYAGMTVFAIYVAILINRYQLKSGAHPSRGSFDFKAIPVGYGVSIIGLCILGVAGPADLTWHSLYGFEINVEAIVSPPHLALFLGGLLVSSTGIRSMWAKRDIAPSMREYLPALLSGILFIAMINFITMYLSAWMTNVAPTKAFVENLKHFPDVMSNQHIGLSEGLRDYSGKLFPYHYYTVGQALGSIVISTIVLLGPTLLILRRWRVPDGTFTITFAAFGLLMNIMTEYRDAWTLIVLVLTGVSIDLMQHWFAPGPRRRLTLGGIRLVGSLAAVVLWFSYFGLLALEHGIGWKTTTWVGACVIGIGSGFGTSFLIAPPAYGPRLVEGGDDIAQVDHV</sequence>
<evidence type="ECO:0000256" key="1">
    <source>
        <dbReference type="SAM" id="Phobius"/>
    </source>
</evidence>
<keyword evidence="1" id="KW-1133">Transmembrane helix</keyword>
<feature type="transmembrane region" description="Helical" evidence="1">
    <location>
        <begin position="176"/>
        <end position="197"/>
    </location>
</feature>
<dbReference type="AlphaFoldDB" id="A0A9X3MPM5"/>